<keyword evidence="3" id="KW-1003">Cell membrane</keyword>
<keyword evidence="9" id="KW-1185">Reference proteome</keyword>
<keyword evidence="8" id="KW-0969">Cilium</keyword>
<accession>A0ABX2THG4</accession>
<evidence type="ECO:0000256" key="2">
    <source>
        <dbReference type="ARBA" id="ARBA00006156"/>
    </source>
</evidence>
<proteinExistence type="inferred from homology"/>
<dbReference type="PANTHER" id="PTHR34040">
    <property type="entry name" value="FLAGELLAR BIOSYNTHETIC PROTEIN FLIQ"/>
    <property type="match status" value="1"/>
</dbReference>
<evidence type="ECO:0000256" key="5">
    <source>
        <dbReference type="ARBA" id="ARBA00022989"/>
    </source>
</evidence>
<reference evidence="8 9" key="1">
    <citation type="submission" date="2020-05" db="EMBL/GenBank/DDBJ databases">
        <title>Azospirillum oleiclasticum sp. nov, a nitrogen-fixing and heavy crude oil-emulsifying bacterium isolated from the crude oil of Yumen Oilfield.</title>
        <authorList>
            <person name="Wu D."/>
            <person name="Cai M."/>
            <person name="Zhang X."/>
        </authorList>
    </citation>
    <scope>NUCLEOTIDE SEQUENCE [LARGE SCALE GENOMIC DNA]</scope>
    <source>
        <strain evidence="8 9">ROY-1-1-2</strain>
    </source>
</reference>
<feature type="transmembrane region" description="Helical" evidence="7">
    <location>
        <begin position="20"/>
        <end position="41"/>
    </location>
</feature>
<evidence type="ECO:0000256" key="7">
    <source>
        <dbReference type="SAM" id="Phobius"/>
    </source>
</evidence>
<keyword evidence="5 7" id="KW-1133">Transmembrane helix</keyword>
<evidence type="ECO:0000256" key="3">
    <source>
        <dbReference type="ARBA" id="ARBA00022475"/>
    </source>
</evidence>
<dbReference type="Proteomes" id="UP000584642">
    <property type="component" value="Unassembled WGS sequence"/>
</dbReference>
<keyword evidence="6 7" id="KW-0472">Membrane</keyword>
<keyword evidence="8" id="KW-0966">Cell projection</keyword>
<name>A0ABX2THG4_9PROT</name>
<keyword evidence="8" id="KW-0282">Flagellum</keyword>
<dbReference type="PANTHER" id="PTHR34040:SF2">
    <property type="entry name" value="FLAGELLAR BIOSYNTHETIC PROTEIN FLIQ"/>
    <property type="match status" value="1"/>
</dbReference>
<gene>
    <name evidence="8" type="ORF">HND93_29175</name>
</gene>
<dbReference type="PRINTS" id="PR00952">
    <property type="entry name" value="TYPE3IMQPROT"/>
</dbReference>
<protein>
    <submittedName>
        <fullName evidence="8">Flagellar biosynthetic protein FliQ</fullName>
    </submittedName>
</protein>
<organism evidence="8 9">
    <name type="scientific">Azospirillum oleiclasticum</name>
    <dbReference type="NCBI Taxonomy" id="2735135"/>
    <lineage>
        <taxon>Bacteria</taxon>
        <taxon>Pseudomonadati</taxon>
        <taxon>Pseudomonadota</taxon>
        <taxon>Alphaproteobacteria</taxon>
        <taxon>Rhodospirillales</taxon>
        <taxon>Azospirillaceae</taxon>
        <taxon>Azospirillum</taxon>
    </lineage>
</organism>
<evidence type="ECO:0000256" key="6">
    <source>
        <dbReference type="ARBA" id="ARBA00023136"/>
    </source>
</evidence>
<evidence type="ECO:0000256" key="4">
    <source>
        <dbReference type="ARBA" id="ARBA00022692"/>
    </source>
</evidence>
<evidence type="ECO:0000313" key="9">
    <source>
        <dbReference type="Proteomes" id="UP000584642"/>
    </source>
</evidence>
<comment type="caution">
    <text evidence="8">The sequence shown here is derived from an EMBL/GenBank/DDBJ whole genome shotgun (WGS) entry which is preliminary data.</text>
</comment>
<feature type="transmembrane region" description="Helical" evidence="7">
    <location>
        <begin position="53"/>
        <end position="70"/>
    </location>
</feature>
<sequence>MGIDEAIGVTHEALMVIMHLTMPILLVTTAIGMVLTIFQSVTHINETTLQQDLKIFVTLLMLFIGAPLLYDALRDYTLVVFDRINAMAPPP</sequence>
<comment type="similarity">
    <text evidence="2">Belongs to the FliQ/MopD/SpaQ family.</text>
</comment>
<dbReference type="InterPro" id="IPR002191">
    <property type="entry name" value="Bac_export_3"/>
</dbReference>
<dbReference type="Pfam" id="PF01313">
    <property type="entry name" value="Bac_export_3"/>
    <property type="match status" value="1"/>
</dbReference>
<comment type="subcellular location">
    <subcellularLocation>
        <location evidence="1">Cell membrane</location>
        <topology evidence="1">Multi-pass membrane protein</topology>
    </subcellularLocation>
</comment>
<dbReference type="EMBL" id="JABFDB010000031">
    <property type="protein sequence ID" value="NYZ23792.1"/>
    <property type="molecule type" value="Genomic_DNA"/>
</dbReference>
<evidence type="ECO:0000256" key="1">
    <source>
        <dbReference type="ARBA" id="ARBA00004651"/>
    </source>
</evidence>
<evidence type="ECO:0000313" key="8">
    <source>
        <dbReference type="EMBL" id="NYZ23792.1"/>
    </source>
</evidence>
<keyword evidence="4 7" id="KW-0812">Transmembrane</keyword>